<organism evidence="2 3">
    <name type="scientific">Caballeronia fortuita</name>
    <dbReference type="NCBI Taxonomy" id="1777138"/>
    <lineage>
        <taxon>Bacteria</taxon>
        <taxon>Pseudomonadati</taxon>
        <taxon>Pseudomonadota</taxon>
        <taxon>Betaproteobacteria</taxon>
        <taxon>Burkholderiales</taxon>
        <taxon>Burkholderiaceae</taxon>
        <taxon>Caballeronia</taxon>
    </lineage>
</organism>
<dbReference type="GO" id="GO:0004721">
    <property type="term" value="F:phosphoprotein phosphatase activity"/>
    <property type="evidence" value="ECO:0007669"/>
    <property type="project" value="InterPro"/>
</dbReference>
<accession>A0A158ATF9</accession>
<comment type="similarity">
    <text evidence="1">Belongs to the protein-tyrosine phosphatase family.</text>
</comment>
<dbReference type="InterPro" id="IPR029021">
    <property type="entry name" value="Prot-tyrosine_phosphatase-like"/>
</dbReference>
<evidence type="ECO:0000313" key="3">
    <source>
        <dbReference type="Proteomes" id="UP000054903"/>
    </source>
</evidence>
<dbReference type="Gene3D" id="3.90.190.10">
    <property type="entry name" value="Protein tyrosine phosphatase superfamily"/>
    <property type="match status" value="1"/>
</dbReference>
<dbReference type="STRING" id="1777138.AWB77_02090"/>
<comment type="caution">
    <text evidence="2">The sequence shown here is derived from an EMBL/GenBank/DDBJ whole genome shotgun (WGS) entry which is preliminary data.</text>
</comment>
<dbReference type="SUPFAM" id="SSF52799">
    <property type="entry name" value="(Phosphotyrosine protein) phosphatases II"/>
    <property type="match status" value="1"/>
</dbReference>
<dbReference type="InterPro" id="IPR026893">
    <property type="entry name" value="Tyr/Ser_Pase_IphP-type"/>
</dbReference>
<gene>
    <name evidence="2" type="ORF">AWB77_02090</name>
</gene>
<dbReference type="PANTHER" id="PTHR31126:SF1">
    <property type="entry name" value="TYROSINE SPECIFIC PROTEIN PHOSPHATASES DOMAIN-CONTAINING PROTEIN"/>
    <property type="match status" value="1"/>
</dbReference>
<dbReference type="OrthoDB" id="1188001at2"/>
<proteinExistence type="inferred from homology"/>
<reference evidence="2" key="1">
    <citation type="submission" date="2016-01" db="EMBL/GenBank/DDBJ databases">
        <authorList>
            <person name="Peeters C."/>
        </authorList>
    </citation>
    <scope>NUCLEOTIDE SEQUENCE</scope>
    <source>
        <strain evidence="2">LMG 29320</strain>
    </source>
</reference>
<keyword evidence="3" id="KW-1185">Reference proteome</keyword>
<dbReference type="PANTHER" id="PTHR31126">
    <property type="entry name" value="TYROSINE-PROTEIN PHOSPHATASE"/>
    <property type="match status" value="1"/>
</dbReference>
<evidence type="ECO:0000313" key="2">
    <source>
        <dbReference type="EMBL" id="SAK60940.1"/>
    </source>
</evidence>
<name>A0A158ATF9_9BURK</name>
<evidence type="ECO:0000256" key="1">
    <source>
        <dbReference type="ARBA" id="ARBA00009580"/>
    </source>
</evidence>
<dbReference type="AlphaFoldDB" id="A0A158ATF9"/>
<dbReference type="RefSeq" id="WP_061134323.1">
    <property type="nucleotide sequence ID" value="NZ_FCNX02000004.1"/>
</dbReference>
<dbReference type="Pfam" id="PF13350">
    <property type="entry name" value="Y_phosphatase3"/>
    <property type="match status" value="1"/>
</dbReference>
<dbReference type="EMBL" id="FCNX02000004">
    <property type="protein sequence ID" value="SAK60940.1"/>
    <property type="molecule type" value="Genomic_DNA"/>
</dbReference>
<dbReference type="Proteomes" id="UP000054903">
    <property type="component" value="Unassembled WGS sequence"/>
</dbReference>
<sequence length="297" mass="31158">MKPASTLRAADMSRRAFIGSGARVALLSTTLGAGALLSACGGANDEQSAMETPALPSVENFRDVAGVGEGYPTVDGGRLRRGVFFRSGALTPDDADTALLARFSLRMVHDLRAVAEASLAPDRVPSGAVRETHEIAPIDAAAAMPADASAASAWMNARQRQLVTDPAARLQFGLLLTRLARVSGAQVFHGTAGKDRTGWAAALLLSIAGVPLDVIIQDYLLTNTVAQTRIDARIGAHATRLATNAQTVAPLYQAQSATIEAAFDEMNRQFGTLNNYLAQGLSMASADVTMLRTKLVV</sequence>
<protein>
    <submittedName>
        <fullName evidence="2">Protein tyrosine/serine phosphatase</fullName>
    </submittedName>
</protein>